<gene>
    <name evidence="2" type="ORF">F8S09_02195</name>
</gene>
<dbReference type="EMBL" id="WBSL01000001">
    <property type="protein sequence ID" value="MPY65504.1"/>
    <property type="molecule type" value="Genomic_DNA"/>
</dbReference>
<keyword evidence="3" id="KW-1185">Reference proteome</keyword>
<evidence type="ECO:0000256" key="1">
    <source>
        <dbReference type="SAM" id="MobiDB-lite"/>
    </source>
</evidence>
<evidence type="ECO:0000313" key="3">
    <source>
        <dbReference type="Proteomes" id="UP000484842"/>
    </source>
</evidence>
<dbReference type="AlphaFoldDB" id="A0A7X1NUC8"/>
<accession>A0A7X1NUC8</accession>
<evidence type="ECO:0000313" key="2">
    <source>
        <dbReference type="EMBL" id="MPY65504.1"/>
    </source>
</evidence>
<reference evidence="2 3" key="1">
    <citation type="submission" date="2019-10" db="EMBL/GenBank/DDBJ databases">
        <title>Deinococcus sp. isolated from soil.</title>
        <authorList>
            <person name="Li Y."/>
            <person name="Wang J."/>
        </authorList>
    </citation>
    <scope>NUCLEOTIDE SEQUENCE [LARGE SCALE GENOMIC DNA]</scope>
    <source>
        <strain evidence="2 3">SDU3-2</strain>
    </source>
</reference>
<comment type="caution">
    <text evidence="2">The sequence shown here is derived from an EMBL/GenBank/DDBJ whole genome shotgun (WGS) entry which is preliminary data.</text>
</comment>
<organism evidence="2 3">
    <name type="scientific">Deinococcus terrestris</name>
    <dbReference type="NCBI Taxonomy" id="2651870"/>
    <lineage>
        <taxon>Bacteria</taxon>
        <taxon>Thermotogati</taxon>
        <taxon>Deinococcota</taxon>
        <taxon>Deinococci</taxon>
        <taxon>Deinococcales</taxon>
        <taxon>Deinococcaceae</taxon>
        <taxon>Deinococcus</taxon>
    </lineage>
</organism>
<dbReference type="Proteomes" id="UP000484842">
    <property type="component" value="Unassembled WGS sequence"/>
</dbReference>
<sequence length="122" mass="13330">MSDVLVVGSRQRAHLRGLERSRLGFRVVEAAPWVYAFKLVQKGDGLLEPSRSGRRRLTPGLANLVRAIPGEVVLLLTRLENGQGEDDLPRLIHSASAPAHSTQPSEKATFTELTPGTPHYLA</sequence>
<proteinExistence type="predicted"/>
<dbReference type="RefSeq" id="WP_152868543.1">
    <property type="nucleotide sequence ID" value="NZ_WBSL01000001.1"/>
</dbReference>
<name>A0A7X1NUC8_9DEIO</name>
<feature type="region of interest" description="Disordered" evidence="1">
    <location>
        <begin position="87"/>
        <end position="122"/>
    </location>
</feature>
<feature type="compositionally biased region" description="Polar residues" evidence="1">
    <location>
        <begin position="99"/>
        <end position="114"/>
    </location>
</feature>
<protein>
    <submittedName>
        <fullName evidence="2">Uncharacterized protein</fullName>
    </submittedName>
</protein>